<dbReference type="OrthoDB" id="3366661at2759"/>
<feature type="compositionally biased region" description="Polar residues" evidence="1">
    <location>
        <begin position="227"/>
        <end position="245"/>
    </location>
</feature>
<dbReference type="AlphaFoldDB" id="A0A4U7KQC3"/>
<dbReference type="EMBL" id="SRRM01000016">
    <property type="protein sequence ID" value="TKY86695.1"/>
    <property type="molecule type" value="Genomic_DNA"/>
</dbReference>
<feature type="compositionally biased region" description="Low complexity" evidence="1">
    <location>
        <begin position="411"/>
        <end position="420"/>
    </location>
</feature>
<organism evidence="2 3">
    <name type="scientific">Sporisorium graminicola</name>
    <dbReference type="NCBI Taxonomy" id="280036"/>
    <lineage>
        <taxon>Eukaryota</taxon>
        <taxon>Fungi</taxon>
        <taxon>Dikarya</taxon>
        <taxon>Basidiomycota</taxon>
        <taxon>Ustilaginomycotina</taxon>
        <taxon>Ustilaginomycetes</taxon>
        <taxon>Ustilaginales</taxon>
        <taxon>Ustilaginaceae</taxon>
        <taxon>Sporisorium</taxon>
    </lineage>
</organism>
<dbReference type="GeneID" id="40727230"/>
<dbReference type="KEGG" id="sgra:EX895_004335"/>
<evidence type="ECO:0000313" key="2">
    <source>
        <dbReference type="EMBL" id="TKY86695.1"/>
    </source>
</evidence>
<sequence length="515" mass="55048">MSAQKRRPQQPHYQSQQPQHQYHQSFPHQYAQDPNYAPFRQQQVYYHPQQYPSADPYVSASTSPYSQHAQYQNALYPPYSQPYAPSSTSVGYQNAIPATYPQSGYLGAADYTATGDLSPSHLTPGSVSSGHSPRVSAGRSRLNTFVFPQGASPSLESQVAHLNLIAPTASLPNKPAPTSRPTSDMASLPSNTQSASGADESRSNISLRYPPLPSVPERQATPPLLRSDTSAPSDAETAKTSSSETAGLDSSVLEYVSSLRSMVEAYEKRDDLLRLRTEAVGFQPKQAWAAWQSADKNDPDEPNKDATTNPEALSNPILGVRLLQRLDKLQRENDELGRLLSSGASLDSNSTAGEAEELRKEVQDCHRLIQAMDKALGSAEARAVASERALEVACRNNSTAMVPGKHAADGVVPPATTTTAETDDKKPSSRNASATRRGSKPTAKSTNTTGGSKNSAAQQQRNTSSKPNNAAKSPGTSGSSAPKSTQNDNPAPPPPSTDAKQTRNGPPRTSAKSGK</sequence>
<gene>
    <name evidence="2" type="ORF">EX895_004335</name>
</gene>
<reference evidence="2 3" key="1">
    <citation type="submission" date="2019-05" db="EMBL/GenBank/DDBJ databases">
        <title>Sporisorium graminicola CBS 10092 draft sequencing and annotation.</title>
        <authorList>
            <person name="Solano-Gonzalez S."/>
            <person name="Caddick M.X."/>
            <person name="Darby A."/>
        </authorList>
    </citation>
    <scope>NUCLEOTIDE SEQUENCE [LARGE SCALE GENOMIC DNA]</scope>
    <source>
        <strain evidence="2 3">CBS 10092</strain>
    </source>
</reference>
<feature type="compositionally biased region" description="Polar residues" evidence="1">
    <location>
        <begin position="179"/>
        <end position="196"/>
    </location>
</feature>
<accession>A0A4U7KQC3</accession>
<evidence type="ECO:0000256" key="1">
    <source>
        <dbReference type="SAM" id="MobiDB-lite"/>
    </source>
</evidence>
<dbReference type="Proteomes" id="UP000306050">
    <property type="component" value="Chromosome SGRAM_3"/>
</dbReference>
<protein>
    <submittedName>
        <fullName evidence="2">Uncharacterized protein</fullName>
    </submittedName>
</protein>
<feature type="compositionally biased region" description="Basic and acidic residues" evidence="1">
    <location>
        <begin position="295"/>
        <end position="304"/>
    </location>
</feature>
<feature type="region of interest" description="Disordered" evidence="1">
    <location>
        <begin position="168"/>
        <end position="247"/>
    </location>
</feature>
<feature type="compositionally biased region" description="Low complexity" evidence="1">
    <location>
        <begin position="10"/>
        <end position="30"/>
    </location>
</feature>
<evidence type="ECO:0000313" key="3">
    <source>
        <dbReference type="Proteomes" id="UP000306050"/>
    </source>
</evidence>
<dbReference type="RefSeq" id="XP_029738680.1">
    <property type="nucleotide sequence ID" value="XM_029884930.1"/>
</dbReference>
<feature type="compositionally biased region" description="Low complexity" evidence="1">
    <location>
        <begin position="41"/>
        <end position="52"/>
    </location>
</feature>
<feature type="region of interest" description="Disordered" evidence="1">
    <location>
        <begin position="401"/>
        <end position="515"/>
    </location>
</feature>
<comment type="caution">
    <text evidence="2">The sequence shown here is derived from an EMBL/GenBank/DDBJ whole genome shotgun (WGS) entry which is preliminary data.</text>
</comment>
<proteinExistence type="predicted"/>
<feature type="region of interest" description="Disordered" evidence="1">
    <location>
        <begin position="290"/>
        <end position="312"/>
    </location>
</feature>
<feature type="region of interest" description="Disordered" evidence="1">
    <location>
        <begin position="1"/>
        <end position="64"/>
    </location>
</feature>
<keyword evidence="3" id="KW-1185">Reference proteome</keyword>
<name>A0A4U7KQC3_9BASI</name>
<feature type="compositionally biased region" description="Polar residues" evidence="1">
    <location>
        <begin position="429"/>
        <end position="489"/>
    </location>
</feature>